<dbReference type="PRINTS" id="PR00038">
    <property type="entry name" value="HTHLUXR"/>
</dbReference>
<protein>
    <submittedName>
        <fullName evidence="6">Helix-turn-helix transcriptional regulator</fullName>
    </submittedName>
</protein>
<gene>
    <name evidence="6" type="ORF">VSH64_26900</name>
</gene>
<keyword evidence="7" id="KW-1185">Reference proteome</keyword>
<dbReference type="PANTHER" id="PTHR44688">
    <property type="entry name" value="DNA-BINDING TRANSCRIPTIONAL ACTIVATOR DEVR_DOSR"/>
    <property type="match status" value="1"/>
</dbReference>
<name>A0ABZ1HY55_9PSEU</name>
<dbReference type="InterPro" id="IPR000792">
    <property type="entry name" value="Tscrpt_reg_LuxR_C"/>
</dbReference>
<keyword evidence="1" id="KW-0805">Transcription regulation</keyword>
<evidence type="ECO:0000256" key="1">
    <source>
        <dbReference type="ARBA" id="ARBA00023015"/>
    </source>
</evidence>
<reference evidence="6 7" key="1">
    <citation type="journal article" date="2015" name="Int. J. Syst. Evol. Microbiol.">
        <title>Amycolatopsis rhabdoformis sp. nov., an actinomycete isolated from a tropical forest soil.</title>
        <authorList>
            <person name="Souza W.R."/>
            <person name="Silva R.E."/>
            <person name="Goodfellow M."/>
            <person name="Busarakam K."/>
            <person name="Figueiro F.S."/>
            <person name="Ferreira D."/>
            <person name="Rodrigues-Filho E."/>
            <person name="Moraes L.A.B."/>
            <person name="Zucchi T.D."/>
        </authorList>
    </citation>
    <scope>NUCLEOTIDE SEQUENCE [LARGE SCALE GENOMIC DNA]</scope>
    <source>
        <strain evidence="6 7">NCIMB 14900</strain>
    </source>
</reference>
<keyword evidence="3" id="KW-0804">Transcription</keyword>
<organism evidence="6 7">
    <name type="scientific">Amycolatopsis rhabdoformis</name>
    <dbReference type="NCBI Taxonomy" id="1448059"/>
    <lineage>
        <taxon>Bacteria</taxon>
        <taxon>Bacillati</taxon>
        <taxon>Actinomycetota</taxon>
        <taxon>Actinomycetes</taxon>
        <taxon>Pseudonocardiales</taxon>
        <taxon>Pseudonocardiaceae</taxon>
        <taxon>Amycolatopsis</taxon>
    </lineage>
</organism>
<dbReference type="InterPro" id="IPR036388">
    <property type="entry name" value="WH-like_DNA-bd_sf"/>
</dbReference>
<dbReference type="PANTHER" id="PTHR44688:SF16">
    <property type="entry name" value="DNA-BINDING TRANSCRIPTIONAL ACTIVATOR DEVR_DOSR"/>
    <property type="match status" value="1"/>
</dbReference>
<feature type="region of interest" description="Disordered" evidence="4">
    <location>
        <begin position="69"/>
        <end position="88"/>
    </location>
</feature>
<proteinExistence type="predicted"/>
<feature type="domain" description="HTH luxR-type" evidence="5">
    <location>
        <begin position="16"/>
        <end position="81"/>
    </location>
</feature>
<dbReference type="Gene3D" id="1.10.10.10">
    <property type="entry name" value="Winged helix-like DNA-binding domain superfamily/Winged helix DNA-binding domain"/>
    <property type="match status" value="1"/>
</dbReference>
<dbReference type="PROSITE" id="PS50043">
    <property type="entry name" value="HTH_LUXR_2"/>
    <property type="match status" value="1"/>
</dbReference>
<dbReference type="SUPFAM" id="SSF46894">
    <property type="entry name" value="C-terminal effector domain of the bipartite response regulators"/>
    <property type="match status" value="1"/>
</dbReference>
<evidence type="ECO:0000256" key="4">
    <source>
        <dbReference type="SAM" id="MobiDB-lite"/>
    </source>
</evidence>
<evidence type="ECO:0000259" key="5">
    <source>
        <dbReference type="PROSITE" id="PS50043"/>
    </source>
</evidence>
<feature type="region of interest" description="Disordered" evidence="4">
    <location>
        <begin position="1"/>
        <end position="24"/>
    </location>
</feature>
<evidence type="ECO:0000313" key="7">
    <source>
        <dbReference type="Proteomes" id="UP001330812"/>
    </source>
</evidence>
<sequence length="88" mass="9595">MTPRARRSEGLAAQVSGDRPGPLTRREQEIARLVAQGLTSRQIAAVTHITERTAENHVHHILGKLGFTNRAQKPGVGRRGTTGSEYRG</sequence>
<accession>A0ABZ1HY55</accession>
<evidence type="ECO:0000313" key="6">
    <source>
        <dbReference type="EMBL" id="WSE26508.1"/>
    </source>
</evidence>
<dbReference type="SMART" id="SM00421">
    <property type="entry name" value="HTH_LUXR"/>
    <property type="match status" value="1"/>
</dbReference>
<dbReference type="Proteomes" id="UP001330812">
    <property type="component" value="Chromosome"/>
</dbReference>
<dbReference type="RefSeq" id="WP_326565479.1">
    <property type="nucleotide sequence ID" value="NZ_CP142149.1"/>
</dbReference>
<keyword evidence="2" id="KW-0238">DNA-binding</keyword>
<dbReference type="InterPro" id="IPR016032">
    <property type="entry name" value="Sig_transdc_resp-reg_C-effctor"/>
</dbReference>
<dbReference type="EMBL" id="CP142149">
    <property type="protein sequence ID" value="WSE26508.1"/>
    <property type="molecule type" value="Genomic_DNA"/>
</dbReference>
<dbReference type="Pfam" id="PF00196">
    <property type="entry name" value="GerE"/>
    <property type="match status" value="1"/>
</dbReference>
<evidence type="ECO:0000256" key="3">
    <source>
        <dbReference type="ARBA" id="ARBA00023163"/>
    </source>
</evidence>
<dbReference type="CDD" id="cd06170">
    <property type="entry name" value="LuxR_C_like"/>
    <property type="match status" value="1"/>
</dbReference>
<evidence type="ECO:0000256" key="2">
    <source>
        <dbReference type="ARBA" id="ARBA00023125"/>
    </source>
</evidence>